<dbReference type="Gene3D" id="3.40.50.300">
    <property type="entry name" value="P-loop containing nucleotide triphosphate hydrolases"/>
    <property type="match status" value="2"/>
</dbReference>
<dbReference type="InterPro" id="IPR031166">
    <property type="entry name" value="G_ENGA"/>
</dbReference>
<feature type="binding site" evidence="8">
    <location>
        <begin position="297"/>
        <end position="300"/>
    </location>
    <ligand>
        <name>GTP</name>
        <dbReference type="ChEBI" id="CHEBI:37565"/>
        <label>2</label>
    </ligand>
</feature>
<dbReference type="InterPro" id="IPR015946">
    <property type="entry name" value="KH_dom-like_a/b"/>
</dbReference>
<dbReference type="Pfam" id="PF14714">
    <property type="entry name" value="KH_dom-like"/>
    <property type="match status" value="1"/>
</dbReference>
<dbReference type="GO" id="GO:0042254">
    <property type="term" value="P:ribosome biogenesis"/>
    <property type="evidence" value="ECO:0007669"/>
    <property type="project" value="UniProtKB-KW"/>
</dbReference>
<evidence type="ECO:0000256" key="2">
    <source>
        <dbReference type="ARBA" id="ARBA00020953"/>
    </source>
</evidence>
<proteinExistence type="inferred from homology"/>
<evidence type="ECO:0000256" key="3">
    <source>
        <dbReference type="ARBA" id="ARBA00022517"/>
    </source>
</evidence>
<evidence type="ECO:0000256" key="5">
    <source>
        <dbReference type="ARBA" id="ARBA00022741"/>
    </source>
</evidence>
<protein>
    <recommendedName>
        <fullName evidence="2 8">GTPase Der</fullName>
    </recommendedName>
    <alternativeName>
        <fullName evidence="7 8">GTP-binding protein EngA</fullName>
    </alternativeName>
</protein>
<dbReference type="SUPFAM" id="SSF52540">
    <property type="entry name" value="P-loop containing nucleoside triphosphate hydrolases"/>
    <property type="match status" value="2"/>
</dbReference>
<dbReference type="CDD" id="cd01894">
    <property type="entry name" value="EngA1"/>
    <property type="match status" value="1"/>
</dbReference>
<feature type="domain" description="EngA-type G" evidence="11">
    <location>
        <begin position="3"/>
        <end position="168"/>
    </location>
</feature>
<dbReference type="FunFam" id="3.40.50.300:FF:000040">
    <property type="entry name" value="GTPase Der"/>
    <property type="match status" value="1"/>
</dbReference>
<comment type="caution">
    <text evidence="12">The sequence shown here is derived from an EMBL/GenBank/DDBJ whole genome shotgun (WGS) entry which is preliminary data.</text>
</comment>
<feature type="binding site" evidence="8">
    <location>
        <begin position="120"/>
        <end position="123"/>
    </location>
    <ligand>
        <name>GTP</name>
        <dbReference type="ChEBI" id="CHEBI:37565"/>
        <label>1</label>
    </ligand>
</feature>
<feature type="binding site" evidence="8">
    <location>
        <begin position="232"/>
        <end position="236"/>
    </location>
    <ligand>
        <name>GTP</name>
        <dbReference type="ChEBI" id="CHEBI:37565"/>
        <label>2</label>
    </ligand>
</feature>
<feature type="binding site" evidence="8">
    <location>
        <begin position="56"/>
        <end position="60"/>
    </location>
    <ligand>
        <name>GTP</name>
        <dbReference type="ChEBI" id="CHEBI:37565"/>
        <label>1</label>
    </ligand>
</feature>
<comment type="function">
    <text evidence="8 10">GTPase that plays an essential role in the late steps of ribosome biogenesis.</text>
</comment>
<dbReference type="FunFam" id="3.30.300.20:FF:000004">
    <property type="entry name" value="GTPase Der"/>
    <property type="match status" value="1"/>
</dbReference>
<dbReference type="NCBIfam" id="TIGR00231">
    <property type="entry name" value="small_GTP"/>
    <property type="match status" value="2"/>
</dbReference>
<sequence>MKPLITLVGRPNVGKSTLFNRILRQKSAIVDPTPGVTRDRHINPGEWQGKHFLLMDTGGYAPENDTLSVAMLEQTMRAIADANAIIFMVEARSGLTYLDLDIAKILKKTFSDKKIFFAINKVDNPQLALEAAAMVRSGFTEPYLISARDGSGVADMLDDILDALPCPESEDEEDDDDSIKLAVLGRPNVGKSSLVNALLGSDRQIVSDVPGTTRDAIDSVLKRNGQEYILIDTAGLRKRTKIDPGIEYYSSLRTERAIERCQVTLVLLDARLGLESQDMKIIHMAIERKKGVVILVNKWDLIEKDFKTSKKFTDKLRMQLGNIGYIPIIFTSALTKKNCYRAIDTAAQIALNRRQKISTSNLNRFLQEALAMRHPATKSGKELKIKYMTQIESSHPVFAFFCNDPQLLENNFKRFLEKRLRESFDFEGLPITMRFLRK</sequence>
<evidence type="ECO:0000256" key="9">
    <source>
        <dbReference type="PROSITE-ProRule" id="PRU01049"/>
    </source>
</evidence>
<dbReference type="HAMAP" id="MF_00195">
    <property type="entry name" value="GTPase_Der"/>
    <property type="match status" value="1"/>
</dbReference>
<dbReference type="PRINTS" id="PR00326">
    <property type="entry name" value="GTP1OBG"/>
</dbReference>
<dbReference type="InterPro" id="IPR006073">
    <property type="entry name" value="GTP-bd"/>
</dbReference>
<reference evidence="12" key="1">
    <citation type="journal article" date="2020" name="mSystems">
        <title>Genome- and Community-Level Interaction Insights into Carbon Utilization and Element Cycling Functions of Hydrothermarchaeota in Hydrothermal Sediment.</title>
        <authorList>
            <person name="Zhou Z."/>
            <person name="Liu Y."/>
            <person name="Xu W."/>
            <person name="Pan J."/>
            <person name="Luo Z.H."/>
            <person name="Li M."/>
        </authorList>
    </citation>
    <scope>NUCLEOTIDE SEQUENCE [LARGE SCALE GENOMIC DNA]</scope>
    <source>
        <strain evidence="12">HyVt-633</strain>
    </source>
</reference>
<dbReference type="InterPro" id="IPR027417">
    <property type="entry name" value="P-loop_NTPase"/>
</dbReference>
<comment type="similarity">
    <text evidence="1 8 9 10">Belongs to the TRAFAC class TrmE-Era-EngA-EngB-Septin-like GTPase superfamily. EngA (Der) GTPase family.</text>
</comment>
<dbReference type="CDD" id="cd01895">
    <property type="entry name" value="EngA2"/>
    <property type="match status" value="1"/>
</dbReference>
<evidence type="ECO:0000259" key="11">
    <source>
        <dbReference type="PROSITE" id="PS51712"/>
    </source>
</evidence>
<name>A0A7C5DFQ7_9CHLB</name>
<keyword evidence="5 8" id="KW-0547">Nucleotide-binding</keyword>
<dbReference type="InterPro" id="IPR005225">
    <property type="entry name" value="Small_GTP-bd"/>
</dbReference>
<feature type="binding site" evidence="8">
    <location>
        <begin position="185"/>
        <end position="192"/>
    </location>
    <ligand>
        <name>GTP</name>
        <dbReference type="ChEBI" id="CHEBI:37565"/>
        <label>2</label>
    </ligand>
</feature>
<dbReference type="PANTHER" id="PTHR43834">
    <property type="entry name" value="GTPASE DER"/>
    <property type="match status" value="1"/>
</dbReference>
<dbReference type="GO" id="GO:0005525">
    <property type="term" value="F:GTP binding"/>
    <property type="evidence" value="ECO:0007669"/>
    <property type="project" value="UniProtKB-UniRule"/>
</dbReference>
<dbReference type="InterPro" id="IPR032859">
    <property type="entry name" value="KH_dom-like"/>
</dbReference>
<accession>A0A7C5DFQ7</accession>
<evidence type="ECO:0000256" key="1">
    <source>
        <dbReference type="ARBA" id="ARBA00008279"/>
    </source>
</evidence>
<dbReference type="AlphaFoldDB" id="A0A7C5DFQ7"/>
<dbReference type="PROSITE" id="PS51712">
    <property type="entry name" value="G_ENGA"/>
    <property type="match status" value="2"/>
</dbReference>
<dbReference type="Proteomes" id="UP000886058">
    <property type="component" value="Unassembled WGS sequence"/>
</dbReference>
<dbReference type="Gene3D" id="3.30.300.20">
    <property type="match status" value="1"/>
</dbReference>
<keyword evidence="6 8" id="KW-0342">GTP-binding</keyword>
<dbReference type="EMBL" id="DRSQ01000050">
    <property type="protein sequence ID" value="HHE31470.1"/>
    <property type="molecule type" value="Genomic_DNA"/>
</dbReference>
<feature type="binding site" evidence="8">
    <location>
        <begin position="9"/>
        <end position="16"/>
    </location>
    <ligand>
        <name>GTP</name>
        <dbReference type="ChEBI" id="CHEBI:37565"/>
        <label>1</label>
    </ligand>
</feature>
<evidence type="ECO:0000256" key="7">
    <source>
        <dbReference type="ARBA" id="ARBA00032345"/>
    </source>
</evidence>
<gene>
    <name evidence="8" type="primary">der</name>
    <name evidence="12" type="ORF">ENL07_02235</name>
</gene>
<organism evidence="12">
    <name type="scientific">Chlorobaculum parvum</name>
    <dbReference type="NCBI Taxonomy" id="274539"/>
    <lineage>
        <taxon>Bacteria</taxon>
        <taxon>Pseudomonadati</taxon>
        <taxon>Chlorobiota</taxon>
        <taxon>Chlorobiia</taxon>
        <taxon>Chlorobiales</taxon>
        <taxon>Chlorobiaceae</taxon>
        <taxon>Chlorobaculum</taxon>
    </lineage>
</organism>
<evidence type="ECO:0000313" key="12">
    <source>
        <dbReference type="EMBL" id="HHE31470.1"/>
    </source>
</evidence>
<keyword evidence="3 8" id="KW-0690">Ribosome biogenesis</keyword>
<evidence type="ECO:0000256" key="6">
    <source>
        <dbReference type="ARBA" id="ARBA00023134"/>
    </source>
</evidence>
<keyword evidence="4 10" id="KW-0677">Repeat</keyword>
<comment type="subunit">
    <text evidence="8">Associates with the 50S ribosomal subunit.</text>
</comment>
<evidence type="ECO:0000256" key="8">
    <source>
        <dbReference type="HAMAP-Rule" id="MF_00195"/>
    </source>
</evidence>
<dbReference type="Pfam" id="PF01926">
    <property type="entry name" value="MMR_HSR1"/>
    <property type="match status" value="2"/>
</dbReference>
<dbReference type="PIRSF" id="PIRSF006485">
    <property type="entry name" value="GTP-binding_EngA"/>
    <property type="match status" value="1"/>
</dbReference>
<evidence type="ECO:0000256" key="10">
    <source>
        <dbReference type="RuleBase" id="RU004481"/>
    </source>
</evidence>
<evidence type="ECO:0000256" key="4">
    <source>
        <dbReference type="ARBA" id="ARBA00022737"/>
    </source>
</evidence>
<feature type="domain" description="EngA-type G" evidence="11">
    <location>
        <begin position="179"/>
        <end position="354"/>
    </location>
</feature>
<dbReference type="InterPro" id="IPR016484">
    <property type="entry name" value="GTPase_Der"/>
</dbReference>
<dbReference type="PANTHER" id="PTHR43834:SF6">
    <property type="entry name" value="GTPASE DER"/>
    <property type="match status" value="1"/>
</dbReference>
<dbReference type="NCBIfam" id="TIGR03594">
    <property type="entry name" value="GTPase_EngA"/>
    <property type="match status" value="1"/>
</dbReference>